<keyword evidence="2 5" id="KW-0479">Metal-binding</keyword>
<protein>
    <recommendedName>
        <fullName evidence="6">HpcH/HpaI aldolase/citrate lyase domain-containing protein</fullName>
    </recommendedName>
</protein>
<feature type="binding site" evidence="4">
    <location>
        <position position="99"/>
    </location>
    <ligand>
        <name>substrate</name>
    </ligand>
</feature>
<dbReference type="SUPFAM" id="SSF51621">
    <property type="entry name" value="Phosphoenolpyruvate/pyruvate domain"/>
    <property type="match status" value="1"/>
</dbReference>
<evidence type="ECO:0000256" key="5">
    <source>
        <dbReference type="PIRSR" id="PIRSR015582-2"/>
    </source>
</evidence>
<keyword evidence="3 5" id="KW-0460">Magnesium</keyword>
<evidence type="ECO:0000256" key="1">
    <source>
        <dbReference type="ARBA" id="ARBA00001946"/>
    </source>
</evidence>
<proteinExistence type="predicted"/>
<dbReference type="InterPro" id="IPR015813">
    <property type="entry name" value="Pyrv/PenolPyrv_kinase-like_dom"/>
</dbReference>
<evidence type="ECO:0000256" key="2">
    <source>
        <dbReference type="ARBA" id="ARBA00022723"/>
    </source>
</evidence>
<name>A0A9W8LTN0_9FUNG</name>
<organism evidence="7 8">
    <name type="scientific">Coemansia guatemalensis</name>
    <dbReference type="NCBI Taxonomy" id="2761395"/>
    <lineage>
        <taxon>Eukaryota</taxon>
        <taxon>Fungi</taxon>
        <taxon>Fungi incertae sedis</taxon>
        <taxon>Zoopagomycota</taxon>
        <taxon>Kickxellomycotina</taxon>
        <taxon>Kickxellomycetes</taxon>
        <taxon>Kickxellales</taxon>
        <taxon>Kickxellaceae</taxon>
        <taxon>Coemansia</taxon>
    </lineage>
</organism>
<dbReference type="GO" id="GO:0003824">
    <property type="term" value="F:catalytic activity"/>
    <property type="evidence" value="ECO:0007669"/>
    <property type="project" value="InterPro"/>
</dbReference>
<dbReference type="GO" id="GO:0006107">
    <property type="term" value="P:oxaloacetate metabolic process"/>
    <property type="evidence" value="ECO:0007669"/>
    <property type="project" value="TreeGrafter"/>
</dbReference>
<dbReference type="PIRSF" id="PIRSF015582">
    <property type="entry name" value="Cit_lyase_B"/>
    <property type="match status" value="1"/>
</dbReference>
<dbReference type="Pfam" id="PF03328">
    <property type="entry name" value="HpcH_HpaI"/>
    <property type="match status" value="1"/>
</dbReference>
<comment type="cofactor">
    <cofactor evidence="1">
        <name>Mg(2+)</name>
        <dbReference type="ChEBI" id="CHEBI:18420"/>
    </cofactor>
</comment>
<dbReference type="OrthoDB" id="1773at2759"/>
<feature type="domain" description="HpcH/HpaI aldolase/citrate lyase" evidence="6">
    <location>
        <begin position="39"/>
        <end position="252"/>
    </location>
</feature>
<evidence type="ECO:0000313" key="7">
    <source>
        <dbReference type="EMBL" id="KAJ2804721.1"/>
    </source>
</evidence>
<evidence type="ECO:0000256" key="3">
    <source>
        <dbReference type="ARBA" id="ARBA00022842"/>
    </source>
</evidence>
<dbReference type="InterPro" id="IPR011206">
    <property type="entry name" value="Citrate_lyase_beta/mcl1/mcl2"/>
</dbReference>
<evidence type="ECO:0000256" key="4">
    <source>
        <dbReference type="PIRSR" id="PIRSR015582-1"/>
    </source>
</evidence>
<dbReference type="Gene3D" id="3.20.20.60">
    <property type="entry name" value="Phosphoenolpyruvate-binding domains"/>
    <property type="match status" value="1"/>
</dbReference>
<accession>A0A9W8LTN0</accession>
<dbReference type="PANTHER" id="PTHR32308">
    <property type="entry name" value="LYASE BETA SUBUNIT, PUTATIVE (AFU_ORTHOLOGUE AFUA_4G13030)-RELATED"/>
    <property type="match status" value="1"/>
</dbReference>
<keyword evidence="8" id="KW-1185">Reference proteome</keyword>
<dbReference type="GO" id="GO:0000287">
    <property type="term" value="F:magnesium ion binding"/>
    <property type="evidence" value="ECO:0007669"/>
    <property type="project" value="TreeGrafter"/>
</dbReference>
<comment type="caution">
    <text evidence="7">The sequence shown here is derived from an EMBL/GenBank/DDBJ whole genome shotgun (WGS) entry which is preliminary data.</text>
</comment>
<dbReference type="AlphaFoldDB" id="A0A9W8LTN0"/>
<dbReference type="Proteomes" id="UP001140094">
    <property type="component" value="Unassembled WGS sequence"/>
</dbReference>
<evidence type="ECO:0000259" key="6">
    <source>
        <dbReference type="Pfam" id="PF03328"/>
    </source>
</evidence>
<dbReference type="PANTHER" id="PTHR32308:SF0">
    <property type="entry name" value="HPCH_HPAI ALDOLASE_CITRATE LYASE DOMAIN-CONTAINING PROTEIN"/>
    <property type="match status" value="1"/>
</dbReference>
<dbReference type="EMBL" id="JANBUO010000368">
    <property type="protein sequence ID" value="KAJ2804721.1"/>
    <property type="molecule type" value="Genomic_DNA"/>
</dbReference>
<feature type="binding site" evidence="5">
    <location>
        <position position="157"/>
    </location>
    <ligand>
        <name>Mg(2+)</name>
        <dbReference type="ChEBI" id="CHEBI:18420"/>
    </ligand>
</feature>
<sequence>MFVRALRHAVSGSRGMSVLAEARELVPGGLGLERERLRRALFYVPCSEPRKILKAQQSVADCVMYDLEDGVAASRKEHARGLLAEAAAGSRRGAEVGVRINAVGSGLEDADLRAALQAERLDLVLVPKVESAADVQHVCRAIDRAGRSAVRVIASIESARGLVNIHDIAQADARVDALLFAAEDYCADAGVVRTATRRELYHARAVVSTAAHAFRLQAIDMVAMDFRNMDVLREEAKEAATMGFTGKQVIHPAQLSVVQRCFAPSSAAVLHARRIVDGFRKSCGAGFGAFELDGKAVDMPVVKHALRVLRRAELADEHTSSDP</sequence>
<dbReference type="InterPro" id="IPR005000">
    <property type="entry name" value="Aldolase/citrate-lyase_domain"/>
</dbReference>
<gene>
    <name evidence="7" type="ORF">H4R20_002388</name>
</gene>
<feature type="binding site" evidence="5">
    <location>
        <position position="184"/>
    </location>
    <ligand>
        <name>Mg(2+)</name>
        <dbReference type="ChEBI" id="CHEBI:18420"/>
    </ligand>
</feature>
<evidence type="ECO:0000313" key="8">
    <source>
        <dbReference type="Proteomes" id="UP001140094"/>
    </source>
</evidence>
<feature type="binding site" evidence="4">
    <location>
        <position position="157"/>
    </location>
    <ligand>
        <name>substrate</name>
    </ligand>
</feature>
<dbReference type="InterPro" id="IPR040442">
    <property type="entry name" value="Pyrv_kinase-like_dom_sf"/>
</dbReference>
<reference evidence="7" key="1">
    <citation type="submission" date="2022-07" db="EMBL/GenBank/DDBJ databases">
        <title>Phylogenomic reconstructions and comparative analyses of Kickxellomycotina fungi.</title>
        <authorList>
            <person name="Reynolds N.K."/>
            <person name="Stajich J.E."/>
            <person name="Barry K."/>
            <person name="Grigoriev I.V."/>
            <person name="Crous P."/>
            <person name="Smith M.E."/>
        </authorList>
    </citation>
    <scope>NUCLEOTIDE SEQUENCE</scope>
    <source>
        <strain evidence="7">NRRL 1565</strain>
    </source>
</reference>